<dbReference type="InterPro" id="IPR045864">
    <property type="entry name" value="aa-tRNA-synth_II/BPL/LPL"/>
</dbReference>
<evidence type="ECO:0000256" key="2">
    <source>
        <dbReference type="SAM" id="Phobius"/>
    </source>
</evidence>
<feature type="coiled-coil region" evidence="1">
    <location>
        <begin position="106"/>
        <end position="133"/>
    </location>
</feature>
<comment type="caution">
    <text evidence="4">The sequence shown here is derived from an EMBL/GenBank/DDBJ whole genome shotgun (WGS) entry which is preliminary data.</text>
</comment>
<reference evidence="5" key="1">
    <citation type="journal article" date="2020" name="Nat. Commun.">
        <title>Genome assembly of wild tea tree DASZ reveals pedigree and selection history of tea varieties.</title>
        <authorList>
            <person name="Zhang W."/>
            <person name="Zhang Y."/>
            <person name="Qiu H."/>
            <person name="Guo Y."/>
            <person name="Wan H."/>
            <person name="Zhang X."/>
            <person name="Scossa F."/>
            <person name="Alseekh S."/>
            <person name="Zhang Q."/>
            <person name="Wang P."/>
            <person name="Xu L."/>
            <person name="Schmidt M.H."/>
            <person name="Jia X."/>
            <person name="Li D."/>
            <person name="Zhu A."/>
            <person name="Guo F."/>
            <person name="Chen W."/>
            <person name="Ni D."/>
            <person name="Usadel B."/>
            <person name="Fernie A.R."/>
            <person name="Wen W."/>
        </authorList>
    </citation>
    <scope>NUCLEOTIDE SEQUENCE [LARGE SCALE GENOMIC DNA]</scope>
    <source>
        <strain evidence="5">cv. G240</strain>
    </source>
</reference>
<sequence>MGTSGWSPNKLQHILFCFSITIIFSLLASLTRYSFLCRRTIWFGSIISLSAGAAKEVADELGFFKSAGASSKDTVADLLGILLAVLILSLTKSLSLRIKPDQSVNRDVMSNEMQNMRQQLEYLQAELNKELSRELHEYHSRRVVVEPRETDAEDGSCFVKRDGLKRGLQSMDASGYPMGEAMTGENYMEIDEAVAKEWEHALLQTTMGKEFNELNKRLEQKEENKQGLLLNCSTFALLFERPVIDQNLFYTGMKYTTATFATAMCNIVPAMFLLMAWILRFNIYDSWDMHEEMITNSEEFYKMLKLPYQIVAIVSGALNDAAAKKYDLEGWFPASSTYRELVSCSNCTDYQSRRLEIRYG</sequence>
<evidence type="ECO:0000256" key="1">
    <source>
        <dbReference type="SAM" id="Coils"/>
    </source>
</evidence>
<keyword evidence="2" id="KW-0812">Transmembrane</keyword>
<dbReference type="GO" id="GO:0005524">
    <property type="term" value="F:ATP binding"/>
    <property type="evidence" value="ECO:0007669"/>
    <property type="project" value="InterPro"/>
</dbReference>
<feature type="coiled-coil region" evidence="1">
    <location>
        <begin position="204"/>
        <end position="231"/>
    </location>
</feature>
<keyword evidence="5" id="KW-1185">Reference proteome</keyword>
<keyword evidence="2" id="KW-1133">Transmembrane helix</keyword>
<dbReference type="AlphaFoldDB" id="A0A7J7G8J3"/>
<gene>
    <name evidence="4" type="ORF">HYC85_027350</name>
</gene>
<dbReference type="Proteomes" id="UP000593564">
    <property type="component" value="Unassembled WGS sequence"/>
</dbReference>
<evidence type="ECO:0000259" key="3">
    <source>
        <dbReference type="Pfam" id="PF00587"/>
    </source>
</evidence>
<dbReference type="GO" id="GO:0006434">
    <property type="term" value="P:seryl-tRNA aminoacylation"/>
    <property type="evidence" value="ECO:0007669"/>
    <property type="project" value="InterPro"/>
</dbReference>
<dbReference type="GO" id="GO:0004828">
    <property type="term" value="F:serine-tRNA ligase activity"/>
    <property type="evidence" value="ECO:0007669"/>
    <property type="project" value="InterPro"/>
</dbReference>
<dbReference type="InterPro" id="IPR002317">
    <property type="entry name" value="Ser-tRNA-ligase_type_1"/>
</dbReference>
<dbReference type="Pfam" id="PF00587">
    <property type="entry name" value="tRNA-synt_2b"/>
    <property type="match status" value="1"/>
</dbReference>
<protein>
    <recommendedName>
        <fullName evidence="3">Aminoacyl-tRNA synthetase class II (G/ P/ S/T) domain-containing protein</fullName>
    </recommendedName>
</protein>
<evidence type="ECO:0000313" key="4">
    <source>
        <dbReference type="EMBL" id="KAF5936221.1"/>
    </source>
</evidence>
<reference evidence="4 5" key="2">
    <citation type="submission" date="2020-07" db="EMBL/GenBank/DDBJ databases">
        <title>Genome assembly of wild tea tree DASZ reveals pedigree and selection history of tea varieties.</title>
        <authorList>
            <person name="Zhang W."/>
        </authorList>
    </citation>
    <scope>NUCLEOTIDE SEQUENCE [LARGE SCALE GENOMIC DNA]</scope>
    <source>
        <strain evidence="5">cv. G240</strain>
        <tissue evidence="4">Leaf</tissue>
    </source>
</reference>
<evidence type="ECO:0000313" key="5">
    <source>
        <dbReference type="Proteomes" id="UP000593564"/>
    </source>
</evidence>
<accession>A0A7J7G8J3</accession>
<keyword evidence="1" id="KW-0175">Coiled coil</keyword>
<dbReference type="InterPro" id="IPR002314">
    <property type="entry name" value="aa-tRNA-synt_IIb"/>
</dbReference>
<keyword evidence="2" id="KW-0472">Membrane</keyword>
<feature type="domain" description="Aminoacyl-tRNA synthetase class II (G/ P/ S/T)" evidence="3">
    <location>
        <begin position="285"/>
        <end position="359"/>
    </location>
</feature>
<dbReference type="PANTHER" id="PTHR11778">
    <property type="entry name" value="SERYL-TRNA SYNTHETASE"/>
    <property type="match status" value="1"/>
</dbReference>
<name>A0A7J7G8J3_CAMSI</name>
<dbReference type="EMBL" id="JACBKZ010000013">
    <property type="protein sequence ID" value="KAF5936221.1"/>
    <property type="molecule type" value="Genomic_DNA"/>
</dbReference>
<proteinExistence type="predicted"/>
<dbReference type="SUPFAM" id="SSF55681">
    <property type="entry name" value="Class II aaRS and biotin synthetases"/>
    <property type="match status" value="1"/>
</dbReference>
<organism evidence="4 5">
    <name type="scientific">Camellia sinensis</name>
    <name type="common">Tea plant</name>
    <name type="synonym">Thea sinensis</name>
    <dbReference type="NCBI Taxonomy" id="4442"/>
    <lineage>
        <taxon>Eukaryota</taxon>
        <taxon>Viridiplantae</taxon>
        <taxon>Streptophyta</taxon>
        <taxon>Embryophyta</taxon>
        <taxon>Tracheophyta</taxon>
        <taxon>Spermatophyta</taxon>
        <taxon>Magnoliopsida</taxon>
        <taxon>eudicotyledons</taxon>
        <taxon>Gunneridae</taxon>
        <taxon>Pentapetalae</taxon>
        <taxon>asterids</taxon>
        <taxon>Ericales</taxon>
        <taxon>Theaceae</taxon>
        <taxon>Camellia</taxon>
    </lineage>
</organism>
<feature type="transmembrane region" description="Helical" evidence="2">
    <location>
        <begin position="12"/>
        <end position="33"/>
    </location>
</feature>
<feature type="transmembrane region" description="Helical" evidence="2">
    <location>
        <begin position="256"/>
        <end position="279"/>
    </location>
</feature>
<feature type="transmembrane region" description="Helical" evidence="2">
    <location>
        <begin position="78"/>
        <end position="96"/>
    </location>
</feature>
<dbReference type="Gene3D" id="3.30.930.10">
    <property type="entry name" value="Bira Bifunctional Protein, Domain 2"/>
    <property type="match status" value="1"/>
</dbReference>